<dbReference type="AlphaFoldDB" id="A0A6M5YVS8"/>
<dbReference type="Proteomes" id="UP000503447">
    <property type="component" value="Chromosome"/>
</dbReference>
<organism evidence="2 3">
    <name type="scientific">Frigoriglobus tundricola</name>
    <dbReference type="NCBI Taxonomy" id="2774151"/>
    <lineage>
        <taxon>Bacteria</taxon>
        <taxon>Pseudomonadati</taxon>
        <taxon>Planctomycetota</taxon>
        <taxon>Planctomycetia</taxon>
        <taxon>Gemmatales</taxon>
        <taxon>Gemmataceae</taxon>
        <taxon>Frigoriglobus</taxon>
    </lineage>
</organism>
<keyword evidence="1" id="KW-0472">Membrane</keyword>
<feature type="transmembrane region" description="Helical" evidence="1">
    <location>
        <begin position="120"/>
        <end position="143"/>
    </location>
</feature>
<reference evidence="3" key="1">
    <citation type="submission" date="2020-05" db="EMBL/GenBank/DDBJ databases">
        <title>Frigoriglobus tundricola gen. nov., sp. nov., a psychrotolerant cellulolytic planctomycete of the family Gemmataceae with two divergent copies of 16S rRNA gene.</title>
        <authorList>
            <person name="Kulichevskaya I.S."/>
            <person name="Ivanova A.A."/>
            <person name="Naumoff D.G."/>
            <person name="Beletsky A.V."/>
            <person name="Rijpstra W.I.C."/>
            <person name="Sinninghe Damste J.S."/>
            <person name="Mardanov A.V."/>
            <person name="Ravin N.V."/>
            <person name="Dedysh S.N."/>
        </authorList>
    </citation>
    <scope>NUCLEOTIDE SEQUENCE [LARGE SCALE GENOMIC DNA]</scope>
    <source>
        <strain evidence="3">PL17</strain>
    </source>
</reference>
<evidence type="ECO:0000256" key="1">
    <source>
        <dbReference type="SAM" id="Phobius"/>
    </source>
</evidence>
<keyword evidence="1" id="KW-1133">Transmembrane helix</keyword>
<dbReference type="EMBL" id="CP053452">
    <property type="protein sequence ID" value="QJW98038.1"/>
    <property type="molecule type" value="Genomic_DNA"/>
</dbReference>
<gene>
    <name evidence="2" type="ORF">FTUN_5618</name>
</gene>
<evidence type="ECO:0000313" key="3">
    <source>
        <dbReference type="Proteomes" id="UP000503447"/>
    </source>
</evidence>
<dbReference type="RefSeq" id="WP_171473302.1">
    <property type="nucleotide sequence ID" value="NZ_CP053452.2"/>
</dbReference>
<protein>
    <submittedName>
        <fullName evidence="2">Uncharacterized protein</fullName>
    </submittedName>
</protein>
<keyword evidence="3" id="KW-1185">Reference proteome</keyword>
<feature type="transmembrane region" description="Helical" evidence="1">
    <location>
        <begin position="12"/>
        <end position="30"/>
    </location>
</feature>
<dbReference type="KEGG" id="ftj:FTUN_5618"/>
<name>A0A6M5YVS8_9BACT</name>
<evidence type="ECO:0000313" key="2">
    <source>
        <dbReference type="EMBL" id="QJW98038.1"/>
    </source>
</evidence>
<proteinExistence type="predicted"/>
<feature type="transmembrane region" description="Helical" evidence="1">
    <location>
        <begin position="36"/>
        <end position="56"/>
    </location>
</feature>
<accession>A0A6M5YVS8</accession>
<keyword evidence="1" id="KW-0812">Transmembrane</keyword>
<sequence length="299" mass="32112">MEEKTSRPARFTAIAAVAVTAVLLFAPLPAGGLGIWQGQILDFGHVPLFAVLVVALRAGMGPPLYRPLGAALALAGIAEVIQPFVGRTGDWLDLLRGALGAFSAAAAIRAWESRRTRLQALAFLVLAVALPLGPIAEAAPYVMDTLESQRAFPVLATFSTDRELLRWERSQATLSRSSDGGHVDFLTGPGEYPGVALRPGVGNFSGYRWLCYEFRVVGAPVALATSVRTGTGAPDRTAHADVQQQYASGSHVARLDLEQLAAQGRPERLDLSDVRAVILFMVRPQQPRTIVLTRVWLEP</sequence>